<protein>
    <submittedName>
        <fullName evidence="1">Uncharacterized protein</fullName>
    </submittedName>
</protein>
<organism evidence="1 2">
    <name type="scientific">Virgisporangium aurantiacum</name>
    <dbReference type="NCBI Taxonomy" id="175570"/>
    <lineage>
        <taxon>Bacteria</taxon>
        <taxon>Bacillati</taxon>
        <taxon>Actinomycetota</taxon>
        <taxon>Actinomycetes</taxon>
        <taxon>Micromonosporales</taxon>
        <taxon>Micromonosporaceae</taxon>
        <taxon>Virgisporangium</taxon>
    </lineage>
</organism>
<evidence type="ECO:0000313" key="2">
    <source>
        <dbReference type="Proteomes" id="UP000612585"/>
    </source>
</evidence>
<dbReference type="Proteomes" id="UP000612585">
    <property type="component" value="Unassembled WGS sequence"/>
</dbReference>
<sequence length="55" mass="5862">MVAVIETLFAGAGVVSGMARAVPADVVVGIKSGGRAFSEPHRKAYRERHIVKRNV</sequence>
<evidence type="ECO:0000313" key="1">
    <source>
        <dbReference type="EMBL" id="GIJ63170.1"/>
    </source>
</evidence>
<accession>A0A8J3ZKK8</accession>
<proteinExistence type="predicted"/>
<dbReference type="EMBL" id="BOPG01000089">
    <property type="protein sequence ID" value="GIJ63170.1"/>
    <property type="molecule type" value="Genomic_DNA"/>
</dbReference>
<reference evidence="1" key="1">
    <citation type="submission" date="2021-01" db="EMBL/GenBank/DDBJ databases">
        <title>Whole genome shotgun sequence of Virgisporangium aurantiacum NBRC 16421.</title>
        <authorList>
            <person name="Komaki H."/>
            <person name="Tamura T."/>
        </authorList>
    </citation>
    <scope>NUCLEOTIDE SEQUENCE</scope>
    <source>
        <strain evidence="1">NBRC 16421</strain>
    </source>
</reference>
<gene>
    <name evidence="1" type="ORF">Vau01_106860</name>
</gene>
<name>A0A8J3ZKK8_9ACTN</name>
<comment type="caution">
    <text evidence="1">The sequence shown here is derived from an EMBL/GenBank/DDBJ whole genome shotgun (WGS) entry which is preliminary data.</text>
</comment>
<keyword evidence="2" id="KW-1185">Reference proteome</keyword>
<dbReference type="AlphaFoldDB" id="A0A8J3ZKK8"/>